<gene>
    <name evidence="5" type="ORF">N310_09645</name>
</gene>
<evidence type="ECO:0000313" key="5">
    <source>
        <dbReference type="EMBL" id="KFP83710.1"/>
    </source>
</evidence>
<dbReference type="Gene3D" id="2.20.25.590">
    <property type="match status" value="1"/>
</dbReference>
<name>A0A091NW75_9PASS</name>
<dbReference type="PANTHER" id="PTHR10500:SF7">
    <property type="entry name" value="BETA-MICROSEMINOPROTEIN"/>
    <property type="match status" value="1"/>
</dbReference>
<feature type="non-terminal residue" evidence="5">
    <location>
        <position position="1"/>
    </location>
</feature>
<keyword evidence="4" id="KW-1015">Disulfide bond</keyword>
<evidence type="ECO:0000313" key="6">
    <source>
        <dbReference type="Proteomes" id="UP000053537"/>
    </source>
</evidence>
<sequence>GCMLHGRLYPFGLTERTEDCFSCRCNAVSMRCCSLFHTPVGYDRKNCKVVFNKETCNYDVVRKNDPSKECVVYSSI</sequence>
<feature type="non-terminal residue" evidence="5">
    <location>
        <position position="76"/>
    </location>
</feature>
<dbReference type="Pfam" id="PF05825">
    <property type="entry name" value="PSP94"/>
    <property type="match status" value="1"/>
</dbReference>
<keyword evidence="6" id="KW-1185">Reference proteome</keyword>
<dbReference type="Gene3D" id="2.10.70.10">
    <property type="entry name" value="Complement Module, domain 1"/>
    <property type="match status" value="1"/>
</dbReference>
<dbReference type="PANTHER" id="PTHR10500">
    <property type="entry name" value="BETA-MICROSEMINOPROTEIN"/>
    <property type="match status" value="1"/>
</dbReference>
<dbReference type="AlphaFoldDB" id="A0A091NW75"/>
<proteinExistence type="inferred from homology"/>
<comment type="similarity">
    <text evidence="2">Belongs to the beta-microseminoprotein family.</text>
</comment>
<reference evidence="5 6" key="1">
    <citation type="submission" date="2014-04" db="EMBL/GenBank/DDBJ databases">
        <title>Genome evolution of avian class.</title>
        <authorList>
            <person name="Zhang G."/>
            <person name="Li C."/>
        </authorList>
    </citation>
    <scope>NUCLEOTIDE SEQUENCE [LARGE SCALE GENOMIC DNA]</scope>
    <source>
        <strain evidence="5">BGI_N310</strain>
    </source>
</reference>
<protein>
    <submittedName>
        <fullName evidence="5">Beta-microseminoprotein</fullName>
    </submittedName>
</protein>
<evidence type="ECO:0000256" key="3">
    <source>
        <dbReference type="ARBA" id="ARBA00022525"/>
    </source>
</evidence>
<dbReference type="InterPro" id="IPR008735">
    <property type="entry name" value="PSP94"/>
</dbReference>
<accession>A0A091NW75</accession>
<evidence type="ECO:0000256" key="1">
    <source>
        <dbReference type="ARBA" id="ARBA00004613"/>
    </source>
</evidence>
<dbReference type="Proteomes" id="UP000053537">
    <property type="component" value="Unassembled WGS sequence"/>
</dbReference>
<keyword evidence="3" id="KW-0964">Secreted</keyword>
<organism evidence="5 6">
    <name type="scientific">Acanthisitta chloris</name>
    <name type="common">rifleman</name>
    <dbReference type="NCBI Taxonomy" id="57068"/>
    <lineage>
        <taxon>Eukaryota</taxon>
        <taxon>Metazoa</taxon>
        <taxon>Chordata</taxon>
        <taxon>Craniata</taxon>
        <taxon>Vertebrata</taxon>
        <taxon>Euteleostomi</taxon>
        <taxon>Archelosauria</taxon>
        <taxon>Archosauria</taxon>
        <taxon>Dinosauria</taxon>
        <taxon>Saurischia</taxon>
        <taxon>Theropoda</taxon>
        <taxon>Coelurosauria</taxon>
        <taxon>Aves</taxon>
        <taxon>Neognathae</taxon>
        <taxon>Neoaves</taxon>
        <taxon>Telluraves</taxon>
        <taxon>Australaves</taxon>
        <taxon>Passeriformes</taxon>
        <taxon>Acanthisittidae</taxon>
        <taxon>Acanthisitta</taxon>
    </lineage>
</organism>
<dbReference type="EMBL" id="KK841295">
    <property type="protein sequence ID" value="KFP83710.1"/>
    <property type="molecule type" value="Genomic_DNA"/>
</dbReference>
<evidence type="ECO:0000256" key="4">
    <source>
        <dbReference type="ARBA" id="ARBA00023157"/>
    </source>
</evidence>
<comment type="subcellular location">
    <subcellularLocation>
        <location evidence="1">Secreted</location>
    </subcellularLocation>
</comment>
<evidence type="ECO:0000256" key="2">
    <source>
        <dbReference type="ARBA" id="ARBA00010352"/>
    </source>
</evidence>
<dbReference type="GO" id="GO:0005576">
    <property type="term" value="C:extracellular region"/>
    <property type="evidence" value="ECO:0007669"/>
    <property type="project" value="UniProtKB-SubCell"/>
</dbReference>